<gene>
    <name evidence="2" type="ORF">PSON_ATCC_30995.1.T1350014</name>
</gene>
<keyword evidence="1" id="KW-0732">Signal</keyword>
<evidence type="ECO:0000313" key="3">
    <source>
        <dbReference type="Proteomes" id="UP000692954"/>
    </source>
</evidence>
<feature type="signal peptide" evidence="1">
    <location>
        <begin position="1"/>
        <end position="21"/>
    </location>
</feature>
<feature type="chain" id="PRO_5035754884" evidence="1">
    <location>
        <begin position="22"/>
        <end position="58"/>
    </location>
</feature>
<proteinExistence type="predicted"/>
<reference evidence="2" key="1">
    <citation type="submission" date="2021-01" db="EMBL/GenBank/DDBJ databases">
        <authorList>
            <consortium name="Genoscope - CEA"/>
            <person name="William W."/>
        </authorList>
    </citation>
    <scope>NUCLEOTIDE SEQUENCE</scope>
</reference>
<evidence type="ECO:0000256" key="1">
    <source>
        <dbReference type="SAM" id="SignalP"/>
    </source>
</evidence>
<evidence type="ECO:0000313" key="2">
    <source>
        <dbReference type="EMBL" id="CAD8121874.1"/>
    </source>
</evidence>
<dbReference type="Proteomes" id="UP000692954">
    <property type="component" value="Unassembled WGS sequence"/>
</dbReference>
<protein>
    <submittedName>
        <fullName evidence="2">Uncharacterized protein</fullName>
    </submittedName>
</protein>
<comment type="caution">
    <text evidence="2">The sequence shown here is derived from an EMBL/GenBank/DDBJ whole genome shotgun (WGS) entry which is preliminary data.</text>
</comment>
<keyword evidence="3" id="KW-1185">Reference proteome</keyword>
<dbReference type="AlphaFoldDB" id="A0A8S1R3H4"/>
<accession>A0A8S1R3H4</accession>
<sequence>MNRISRILNLVLIALTHKIQNQQTQSQDNEYFHKLAAHILRKCFKIWITTSQLKIRIQ</sequence>
<name>A0A8S1R3H4_9CILI</name>
<dbReference type="EMBL" id="CAJJDN010000135">
    <property type="protein sequence ID" value="CAD8121874.1"/>
    <property type="molecule type" value="Genomic_DNA"/>
</dbReference>
<organism evidence="2 3">
    <name type="scientific">Paramecium sonneborni</name>
    <dbReference type="NCBI Taxonomy" id="65129"/>
    <lineage>
        <taxon>Eukaryota</taxon>
        <taxon>Sar</taxon>
        <taxon>Alveolata</taxon>
        <taxon>Ciliophora</taxon>
        <taxon>Intramacronucleata</taxon>
        <taxon>Oligohymenophorea</taxon>
        <taxon>Peniculida</taxon>
        <taxon>Parameciidae</taxon>
        <taxon>Paramecium</taxon>
    </lineage>
</organism>